<dbReference type="EMBL" id="LIYD01000005">
    <property type="protein sequence ID" value="KOS08185.1"/>
    <property type="molecule type" value="Genomic_DNA"/>
</dbReference>
<gene>
    <name evidence="3" type="ORF">AM493_03605</name>
</gene>
<dbReference type="InterPro" id="IPR036938">
    <property type="entry name" value="PAP2/HPO_sf"/>
</dbReference>
<dbReference type="STRING" id="1202724.AM493_03605"/>
<proteinExistence type="predicted"/>
<feature type="chain" id="PRO_5005818567" description="Phosphatidic acid phosphatase type 2/haloperoxidase domain-containing protein" evidence="1">
    <location>
        <begin position="20"/>
        <end position="292"/>
    </location>
</feature>
<dbReference type="SMART" id="SM00014">
    <property type="entry name" value="acidPPc"/>
    <property type="match status" value="1"/>
</dbReference>
<comment type="caution">
    <text evidence="3">The sequence shown here is derived from an EMBL/GenBank/DDBJ whole genome shotgun (WGS) entry which is preliminary data.</text>
</comment>
<dbReference type="Pfam" id="PF01569">
    <property type="entry name" value="PAP2"/>
    <property type="match status" value="1"/>
</dbReference>
<keyword evidence="1" id="KW-0732">Signal</keyword>
<organism evidence="3 4">
    <name type="scientific">Flavobacterium akiainvivens</name>
    <dbReference type="NCBI Taxonomy" id="1202724"/>
    <lineage>
        <taxon>Bacteria</taxon>
        <taxon>Pseudomonadati</taxon>
        <taxon>Bacteroidota</taxon>
        <taxon>Flavobacteriia</taxon>
        <taxon>Flavobacteriales</taxon>
        <taxon>Flavobacteriaceae</taxon>
        <taxon>Flavobacterium</taxon>
    </lineage>
</organism>
<dbReference type="InterPro" id="IPR000326">
    <property type="entry name" value="PAP2/HPO"/>
</dbReference>
<dbReference type="PATRIC" id="fig|1202724.3.peg.741"/>
<feature type="domain" description="Phosphatidic acid phosphatase type 2/haloperoxidase" evidence="2">
    <location>
        <begin position="137"/>
        <end position="250"/>
    </location>
</feature>
<name>A0A0M8MDW5_9FLAO</name>
<protein>
    <recommendedName>
        <fullName evidence="2">Phosphatidic acid phosphatase type 2/haloperoxidase domain-containing protein</fullName>
    </recommendedName>
</protein>
<evidence type="ECO:0000256" key="1">
    <source>
        <dbReference type="SAM" id="SignalP"/>
    </source>
</evidence>
<sequence length="292" mass="32333">MKKFFTLLLLFILSQNAFCQTDSLTVTYADTLPPKTIWQNFKYDAGSVGGGFLHALSQPVRWKRDDLYKFAGTVAAIGILYTVDEETSRWFRKQEEGAPSLLKDFGWYFGSPQNNYGITGSVYLVGLFTNHEKLRRTGVLMITSASVSGFIQQATKSLTGRARPETGYGHDHFRPFGGDAGYRSFPSGHTVLAVTTMYSLSKQFESPWLKGACWAVGAIPPVTRLWKGAHWLTDVVLSGIISVAVVESVDTYLDRQRDYGAKKDFPGDQSPLKKISWSLRAGVSTVGIVGVF</sequence>
<dbReference type="OrthoDB" id="9773582at2"/>
<dbReference type="CDD" id="cd01610">
    <property type="entry name" value="PAP2_like"/>
    <property type="match status" value="1"/>
</dbReference>
<dbReference type="SUPFAM" id="SSF48317">
    <property type="entry name" value="Acid phosphatase/Vanadium-dependent haloperoxidase"/>
    <property type="match status" value="1"/>
</dbReference>
<accession>A0A0M8MDW5</accession>
<feature type="signal peptide" evidence="1">
    <location>
        <begin position="1"/>
        <end position="19"/>
    </location>
</feature>
<keyword evidence="4" id="KW-1185">Reference proteome</keyword>
<evidence type="ECO:0000313" key="3">
    <source>
        <dbReference type="EMBL" id="KOS08185.1"/>
    </source>
</evidence>
<dbReference type="RefSeq" id="WP_054410097.1">
    <property type="nucleotide sequence ID" value="NZ_FOYA01000006.1"/>
</dbReference>
<dbReference type="Proteomes" id="UP000037755">
    <property type="component" value="Unassembled WGS sequence"/>
</dbReference>
<reference evidence="3 4" key="1">
    <citation type="submission" date="2015-08" db="EMBL/GenBank/DDBJ databases">
        <title>Whole genome sequence of Flavobacterium akiainvivens IK-1T, from decaying Wikstroemia oahuensis, an endemic Hawaiian shrub.</title>
        <authorList>
            <person name="Wan X."/>
            <person name="Hou S."/>
            <person name="Saito J."/>
            <person name="Donachie S."/>
        </authorList>
    </citation>
    <scope>NUCLEOTIDE SEQUENCE [LARGE SCALE GENOMIC DNA]</scope>
    <source>
        <strain evidence="3 4">IK-1</strain>
    </source>
</reference>
<dbReference type="AlphaFoldDB" id="A0A0M8MDW5"/>
<evidence type="ECO:0000313" key="4">
    <source>
        <dbReference type="Proteomes" id="UP000037755"/>
    </source>
</evidence>
<evidence type="ECO:0000259" key="2">
    <source>
        <dbReference type="SMART" id="SM00014"/>
    </source>
</evidence>
<dbReference type="Gene3D" id="1.20.144.10">
    <property type="entry name" value="Phosphatidic acid phosphatase type 2/haloperoxidase"/>
    <property type="match status" value="1"/>
</dbReference>